<dbReference type="InterPro" id="IPR036278">
    <property type="entry name" value="Sialidase_sf"/>
</dbReference>
<evidence type="ECO:0000313" key="2">
    <source>
        <dbReference type="EMBL" id="WEF53047.1"/>
    </source>
</evidence>
<name>A0ABY8BST1_AFICR</name>
<organism evidence="2 3">
    <name type="scientific">Afipia carboxydohydrogena</name>
    <name type="common">Pseudomonas carboxydohydrogena</name>
    <dbReference type="NCBI Taxonomy" id="290"/>
    <lineage>
        <taxon>Bacteria</taxon>
        <taxon>Pseudomonadati</taxon>
        <taxon>Pseudomonadota</taxon>
        <taxon>Alphaproteobacteria</taxon>
        <taxon>Hyphomicrobiales</taxon>
        <taxon>Nitrobacteraceae</taxon>
        <taxon>Afipia</taxon>
    </lineage>
</organism>
<feature type="signal peptide" evidence="1">
    <location>
        <begin position="1"/>
        <end position="20"/>
    </location>
</feature>
<evidence type="ECO:0000256" key="1">
    <source>
        <dbReference type="SAM" id="SignalP"/>
    </source>
</evidence>
<feature type="chain" id="PRO_5046566073" evidence="1">
    <location>
        <begin position="21"/>
        <end position="401"/>
    </location>
</feature>
<dbReference type="GO" id="GO:0016787">
    <property type="term" value="F:hydrolase activity"/>
    <property type="evidence" value="ECO:0007669"/>
    <property type="project" value="UniProtKB-KW"/>
</dbReference>
<sequence>MKKWIAPAAALMLWQAPVLAHDMRSHAGEAGCAEVTLACATKVTPAFGPDGKLWIAMLAGGNVAVAASTDGGRNFTKPVAVTDQKLDMDWGPDARPKIVIDKHGDLIVAFSTFRDKAFNGEVFTTRSTDGGASFAPIRPITPSNISQRFEALALDTDGTVFAAWLDKRNRAPAKKKGEAYDGAALFFATSKDGAVYSQAQLAHDNTCECCRLGVAFAGHGHPVVIFRNIFNGGVRDHAIVTFSDLNTPGQIHRVSNDDWKVNACPHQGPSLSIAPGGTYHATWYTNGKNRQGLFYARSTDGGATFSDPVAIGDSAHNPARAFVLATAKDTYLAWKEFDGEKTTVRMMQSADDGKTWSEPKTVAATADSSDHPLLVSDGHTVFLSWMTKKDGYHFQPVGQGT</sequence>
<proteinExistence type="predicted"/>
<reference evidence="2 3" key="1">
    <citation type="submission" date="2022-11" db="EMBL/GenBank/DDBJ databases">
        <authorList>
            <person name="Siebert D."/>
            <person name="Busche T."/>
            <person name="Saydam E."/>
            <person name="Kalinowski J."/>
            <person name="Ruckert C."/>
            <person name="Blombach B."/>
        </authorList>
    </citation>
    <scope>NUCLEOTIDE SEQUENCE [LARGE SCALE GENOMIC DNA]</scope>
    <source>
        <strain evidence="2 3">DSM 1083</strain>
    </source>
</reference>
<dbReference type="SUPFAM" id="SSF50939">
    <property type="entry name" value="Sialidases"/>
    <property type="match status" value="1"/>
</dbReference>
<keyword evidence="3" id="KW-1185">Reference proteome</keyword>
<dbReference type="EMBL" id="CP113162">
    <property type="protein sequence ID" value="WEF53047.1"/>
    <property type="molecule type" value="Genomic_DNA"/>
</dbReference>
<protein>
    <submittedName>
        <fullName evidence="2">Glycoside hydrolase</fullName>
    </submittedName>
</protein>
<dbReference type="Gene3D" id="2.120.10.10">
    <property type="match status" value="2"/>
</dbReference>
<keyword evidence="1" id="KW-0732">Signal</keyword>
<dbReference type="Proteomes" id="UP001213907">
    <property type="component" value="Chromosome"/>
</dbReference>
<dbReference type="CDD" id="cd15482">
    <property type="entry name" value="Sialidase_non-viral"/>
    <property type="match status" value="2"/>
</dbReference>
<accession>A0ABY8BST1</accession>
<evidence type="ECO:0000313" key="3">
    <source>
        <dbReference type="Proteomes" id="UP001213907"/>
    </source>
</evidence>
<gene>
    <name evidence="2" type="ORF">AFIC_001569</name>
</gene>
<keyword evidence="2" id="KW-0378">Hydrolase</keyword>